<comment type="similarity">
    <text evidence="2 10">Belongs to the ABC-4 integral membrane protein family. FtsX subfamily.</text>
</comment>
<evidence type="ECO:0000256" key="2">
    <source>
        <dbReference type="ARBA" id="ARBA00007379"/>
    </source>
</evidence>
<evidence type="ECO:0000256" key="4">
    <source>
        <dbReference type="ARBA" id="ARBA00022475"/>
    </source>
</evidence>
<feature type="domain" description="ABC3 transporter permease C-terminal" evidence="12">
    <location>
        <begin position="172"/>
        <end position="291"/>
    </location>
</feature>
<evidence type="ECO:0000259" key="12">
    <source>
        <dbReference type="Pfam" id="PF02687"/>
    </source>
</evidence>
<dbReference type="InterPro" id="IPR040690">
    <property type="entry name" value="FtsX_ECD"/>
</dbReference>
<feature type="transmembrane region" description="Helical" evidence="11">
    <location>
        <begin position="214"/>
        <end position="241"/>
    </location>
</feature>
<organism evidence="14 15">
    <name type="scientific">Candidatus Daviesbacteria bacterium RIFCSPHIGHO2_02_FULL_41_10</name>
    <dbReference type="NCBI Taxonomy" id="1797774"/>
    <lineage>
        <taxon>Bacteria</taxon>
        <taxon>Candidatus Daviesiibacteriota</taxon>
    </lineage>
</organism>
<dbReference type="GO" id="GO:0051301">
    <property type="term" value="P:cell division"/>
    <property type="evidence" value="ECO:0007669"/>
    <property type="project" value="UniProtKB-KW"/>
</dbReference>
<dbReference type="Pfam" id="PF18075">
    <property type="entry name" value="FtsX_ECD"/>
    <property type="match status" value="1"/>
</dbReference>
<name>A0A1F5JXZ8_9BACT</name>
<sequence length="292" mass="32548">MTSRSIEFTRRNIRRTPFQALAASMVMFLTFLALQTFIILAAGSQASLRYFESKPQVIAFFKDGTTDQDVSAIENALKQETRVTNTKFISKEEALQIYREKNKKDPMLLELVTANILPASLEISTQTPQDLQPIAEILKREPVVSEVIVPEDVVATLTSVTQIIRVVGGSTVIFLMLFATLVIIMVIGFKIRIKRTEIEIMRLLGASSSFIRNPFILEGMFYGITGAVAAWILSYSLLWYFTPFLQGYLGEVKLLPVDPLFMLSLLGGSLILACFVGGVGSFAAARRYLKIQ</sequence>
<evidence type="ECO:0000256" key="10">
    <source>
        <dbReference type="PIRNR" id="PIRNR003097"/>
    </source>
</evidence>
<feature type="domain" description="FtsX extracellular" evidence="13">
    <location>
        <begin position="56"/>
        <end position="147"/>
    </location>
</feature>
<evidence type="ECO:0000256" key="11">
    <source>
        <dbReference type="SAM" id="Phobius"/>
    </source>
</evidence>
<evidence type="ECO:0000256" key="1">
    <source>
        <dbReference type="ARBA" id="ARBA00004651"/>
    </source>
</evidence>
<keyword evidence="8 10" id="KW-0472">Membrane</keyword>
<feature type="transmembrane region" description="Helical" evidence="11">
    <location>
        <begin position="261"/>
        <end position="285"/>
    </location>
</feature>
<dbReference type="InterPro" id="IPR003838">
    <property type="entry name" value="ABC3_permease_C"/>
</dbReference>
<dbReference type="GO" id="GO:0005886">
    <property type="term" value="C:plasma membrane"/>
    <property type="evidence" value="ECO:0007669"/>
    <property type="project" value="UniProtKB-SubCell"/>
</dbReference>
<evidence type="ECO:0000256" key="9">
    <source>
        <dbReference type="ARBA" id="ARBA00023306"/>
    </source>
</evidence>
<dbReference type="PANTHER" id="PTHR47755:SF1">
    <property type="entry name" value="CELL DIVISION PROTEIN FTSX"/>
    <property type="match status" value="1"/>
</dbReference>
<evidence type="ECO:0000256" key="6">
    <source>
        <dbReference type="ARBA" id="ARBA00022692"/>
    </source>
</evidence>
<evidence type="ECO:0000256" key="3">
    <source>
        <dbReference type="ARBA" id="ARBA00021907"/>
    </source>
</evidence>
<evidence type="ECO:0000313" key="15">
    <source>
        <dbReference type="Proteomes" id="UP000177258"/>
    </source>
</evidence>
<dbReference type="EMBL" id="MFDB01000008">
    <property type="protein sequence ID" value="OGE33509.1"/>
    <property type="molecule type" value="Genomic_DNA"/>
</dbReference>
<dbReference type="Pfam" id="PF02687">
    <property type="entry name" value="FtsX"/>
    <property type="match status" value="1"/>
</dbReference>
<dbReference type="PANTHER" id="PTHR47755">
    <property type="entry name" value="CELL DIVISION PROTEIN FTSX"/>
    <property type="match status" value="1"/>
</dbReference>
<dbReference type="Proteomes" id="UP000177258">
    <property type="component" value="Unassembled WGS sequence"/>
</dbReference>
<keyword evidence="9 10" id="KW-0131">Cell cycle</keyword>
<evidence type="ECO:0000256" key="5">
    <source>
        <dbReference type="ARBA" id="ARBA00022618"/>
    </source>
</evidence>
<dbReference type="Gene3D" id="3.30.70.3040">
    <property type="match status" value="1"/>
</dbReference>
<reference evidence="14 15" key="1">
    <citation type="journal article" date="2016" name="Nat. Commun.">
        <title>Thousands of microbial genomes shed light on interconnected biogeochemical processes in an aquifer system.</title>
        <authorList>
            <person name="Anantharaman K."/>
            <person name="Brown C.T."/>
            <person name="Hug L.A."/>
            <person name="Sharon I."/>
            <person name="Castelle C.J."/>
            <person name="Probst A.J."/>
            <person name="Thomas B.C."/>
            <person name="Singh A."/>
            <person name="Wilkins M.J."/>
            <person name="Karaoz U."/>
            <person name="Brodie E.L."/>
            <person name="Williams K.H."/>
            <person name="Hubbard S.S."/>
            <person name="Banfield J.F."/>
        </authorList>
    </citation>
    <scope>NUCLEOTIDE SEQUENCE [LARGE SCALE GENOMIC DNA]</scope>
</reference>
<evidence type="ECO:0000313" key="14">
    <source>
        <dbReference type="EMBL" id="OGE33509.1"/>
    </source>
</evidence>
<comment type="subcellular location">
    <subcellularLocation>
        <location evidence="1">Cell membrane</location>
        <topology evidence="1">Multi-pass membrane protein</topology>
    </subcellularLocation>
</comment>
<keyword evidence="5 10" id="KW-0132">Cell division</keyword>
<keyword evidence="4 10" id="KW-1003">Cell membrane</keyword>
<comment type="caution">
    <text evidence="14">The sequence shown here is derived from an EMBL/GenBank/DDBJ whole genome shotgun (WGS) entry which is preliminary data.</text>
</comment>
<gene>
    <name evidence="14" type="ORF">A3D83_00885</name>
</gene>
<dbReference type="AlphaFoldDB" id="A0A1F5JXZ8"/>
<accession>A0A1F5JXZ8</accession>
<dbReference type="PIRSF" id="PIRSF003097">
    <property type="entry name" value="FtsX"/>
    <property type="match status" value="1"/>
</dbReference>
<feature type="transmembrane region" description="Helical" evidence="11">
    <location>
        <begin position="20"/>
        <end position="42"/>
    </location>
</feature>
<keyword evidence="7 11" id="KW-1133">Transmembrane helix</keyword>
<evidence type="ECO:0000256" key="7">
    <source>
        <dbReference type="ARBA" id="ARBA00022989"/>
    </source>
</evidence>
<evidence type="ECO:0000256" key="8">
    <source>
        <dbReference type="ARBA" id="ARBA00023136"/>
    </source>
</evidence>
<proteinExistence type="inferred from homology"/>
<keyword evidence="6 11" id="KW-0812">Transmembrane</keyword>
<dbReference type="InterPro" id="IPR004513">
    <property type="entry name" value="FtsX"/>
</dbReference>
<feature type="transmembrane region" description="Helical" evidence="11">
    <location>
        <begin position="172"/>
        <end position="193"/>
    </location>
</feature>
<protein>
    <recommendedName>
        <fullName evidence="3 10">Cell division protein FtsX</fullName>
    </recommendedName>
</protein>
<evidence type="ECO:0000259" key="13">
    <source>
        <dbReference type="Pfam" id="PF18075"/>
    </source>
</evidence>